<feature type="compositionally biased region" description="Acidic residues" evidence="1">
    <location>
        <begin position="58"/>
        <end position="91"/>
    </location>
</feature>
<reference evidence="2" key="1">
    <citation type="submission" date="2021-06" db="EMBL/GenBank/DDBJ databases">
        <title>Parelaphostrongylus tenuis whole genome reference sequence.</title>
        <authorList>
            <person name="Garwood T.J."/>
            <person name="Larsen P.A."/>
            <person name="Fountain-Jones N.M."/>
            <person name="Garbe J.R."/>
            <person name="Macchietto M.G."/>
            <person name="Kania S.A."/>
            <person name="Gerhold R.W."/>
            <person name="Richards J.E."/>
            <person name="Wolf T.M."/>
        </authorList>
    </citation>
    <scope>NUCLEOTIDE SEQUENCE</scope>
    <source>
        <strain evidence="2">MNPRO001-30</strain>
        <tissue evidence="2">Meninges</tissue>
    </source>
</reference>
<evidence type="ECO:0000313" key="3">
    <source>
        <dbReference type="Proteomes" id="UP001196413"/>
    </source>
</evidence>
<feature type="region of interest" description="Disordered" evidence="1">
    <location>
        <begin position="40"/>
        <end position="138"/>
    </location>
</feature>
<proteinExistence type="predicted"/>
<name>A0AAD5R5I6_PARTN</name>
<keyword evidence="3" id="KW-1185">Reference proteome</keyword>
<accession>A0AAD5R5I6</accession>
<dbReference type="EMBL" id="JAHQIW010006687">
    <property type="protein sequence ID" value="KAJ1369827.1"/>
    <property type="molecule type" value="Genomic_DNA"/>
</dbReference>
<dbReference type="AlphaFoldDB" id="A0AAD5R5I6"/>
<evidence type="ECO:0000313" key="2">
    <source>
        <dbReference type="EMBL" id="KAJ1369827.1"/>
    </source>
</evidence>
<dbReference type="Proteomes" id="UP001196413">
    <property type="component" value="Unassembled WGS sequence"/>
</dbReference>
<comment type="caution">
    <text evidence="2">The sequence shown here is derived from an EMBL/GenBank/DDBJ whole genome shotgun (WGS) entry which is preliminary data.</text>
</comment>
<gene>
    <name evidence="2" type="ORF">KIN20_031399</name>
</gene>
<evidence type="ECO:0000256" key="1">
    <source>
        <dbReference type="SAM" id="MobiDB-lite"/>
    </source>
</evidence>
<sequence length="138" mass="15865">MTFARLRSRSLQQLHLLTPRSKIWDLGIKISVKLMMKMKTSVPVKGKKATNGKTVEADHEEETDSEDQDEEYEDEDVEMDDEDEESDDDESSPNAAKKLVAPRQKQAVSLKKNVVEDSDSEEEEEEEDDDDDDEEMKQ</sequence>
<feature type="compositionally biased region" description="Acidic residues" evidence="1">
    <location>
        <begin position="116"/>
        <end position="138"/>
    </location>
</feature>
<protein>
    <submittedName>
        <fullName evidence="2">Uncharacterized protein</fullName>
    </submittedName>
</protein>
<organism evidence="2 3">
    <name type="scientific">Parelaphostrongylus tenuis</name>
    <name type="common">Meningeal worm</name>
    <dbReference type="NCBI Taxonomy" id="148309"/>
    <lineage>
        <taxon>Eukaryota</taxon>
        <taxon>Metazoa</taxon>
        <taxon>Ecdysozoa</taxon>
        <taxon>Nematoda</taxon>
        <taxon>Chromadorea</taxon>
        <taxon>Rhabditida</taxon>
        <taxon>Rhabditina</taxon>
        <taxon>Rhabditomorpha</taxon>
        <taxon>Strongyloidea</taxon>
        <taxon>Metastrongylidae</taxon>
        <taxon>Parelaphostrongylus</taxon>
    </lineage>
</organism>